<evidence type="ECO:0000313" key="3">
    <source>
        <dbReference type="EMBL" id="TWU34997.1"/>
    </source>
</evidence>
<reference evidence="3 4" key="1">
    <citation type="submission" date="2019-02" db="EMBL/GenBank/DDBJ databases">
        <title>Deep-cultivation of Planctomycetes and their phenomic and genomic characterization uncovers novel biology.</title>
        <authorList>
            <person name="Wiegand S."/>
            <person name="Jogler M."/>
            <person name="Boedeker C."/>
            <person name="Pinto D."/>
            <person name="Vollmers J."/>
            <person name="Rivas-Marin E."/>
            <person name="Kohn T."/>
            <person name="Peeters S.H."/>
            <person name="Heuer A."/>
            <person name="Rast P."/>
            <person name="Oberbeckmann S."/>
            <person name="Bunk B."/>
            <person name="Jeske O."/>
            <person name="Meyerdierks A."/>
            <person name="Storesund J.E."/>
            <person name="Kallscheuer N."/>
            <person name="Luecker S."/>
            <person name="Lage O.M."/>
            <person name="Pohl T."/>
            <person name="Merkel B.J."/>
            <person name="Hornburger P."/>
            <person name="Mueller R.-W."/>
            <person name="Bruemmer F."/>
            <person name="Labrenz M."/>
            <person name="Spormann A.M."/>
            <person name="Op Den Camp H."/>
            <person name="Overmann J."/>
            <person name="Amann R."/>
            <person name="Jetten M.S.M."/>
            <person name="Mascher T."/>
            <person name="Medema M.H."/>
            <person name="Devos D.P."/>
            <person name="Kaster A.-K."/>
            <person name="Ovreas L."/>
            <person name="Rohde M."/>
            <person name="Galperin M.Y."/>
            <person name="Jogler C."/>
        </authorList>
    </citation>
    <scope>NUCLEOTIDE SEQUENCE [LARGE SCALE GENOMIC DNA]</scope>
    <source>
        <strain evidence="3 4">Poly41</strain>
    </source>
</reference>
<dbReference type="CDD" id="cd00688">
    <property type="entry name" value="ISOPREN_C2_like"/>
    <property type="match status" value="1"/>
</dbReference>
<dbReference type="AlphaFoldDB" id="A0A5C6DGP6"/>
<accession>A0A5C6DGP6</accession>
<gene>
    <name evidence="3" type="ORF">Poly41_41410</name>
</gene>
<sequence length="380" mass="40768" precursor="true">MYRLIAVTLCLTISFTGFALTVHAQSGGDSRSDTGPALAVAIDRSVNRGIDFLQSRGQAADGSFSGETGAAVTALCVDAILKNRPQAIHDPVIQNALKYLESKFQGDGGIYETGSLHQNYETSVAVGALVRSNRDGQYDSALKRAELFLKGMQWDEGEGAETSDTAYGGAGYGKHKRPDLSNTSFFLDALHDLGNGPEDEAIQKALKFVLRTQNLSDEGNDTDFAGKVGDGGFYYTPAAGGQSMAGESDSGGLRSYGSMTYAGLRSMIYAGLTADDPRVQAAMEFIRNTYSLESNPGMGNAGLYYYYHTFAKALDAAGVEVLDDAAGNPHAWRAELANTLIAQQQDDGSWVNKKSDRWMEGDRQLVTAYSLLALAYCRPN</sequence>
<comment type="caution">
    <text evidence="3">The sequence shown here is derived from an EMBL/GenBank/DDBJ whole genome shotgun (WGS) entry which is preliminary data.</text>
</comment>
<dbReference type="InterPro" id="IPR032696">
    <property type="entry name" value="SQ_cyclase_C"/>
</dbReference>
<dbReference type="RefSeq" id="WP_146528412.1">
    <property type="nucleotide sequence ID" value="NZ_SJPV01000007.1"/>
</dbReference>
<proteinExistence type="predicted"/>
<feature type="chain" id="PRO_5022987611" description="Squalene cyclase C-terminal domain-containing protein" evidence="1">
    <location>
        <begin position="20"/>
        <end position="380"/>
    </location>
</feature>
<keyword evidence="1" id="KW-0732">Signal</keyword>
<evidence type="ECO:0000259" key="2">
    <source>
        <dbReference type="Pfam" id="PF13243"/>
    </source>
</evidence>
<dbReference type="EMBL" id="SJPV01000007">
    <property type="protein sequence ID" value="TWU34997.1"/>
    <property type="molecule type" value="Genomic_DNA"/>
</dbReference>
<dbReference type="Gene3D" id="1.50.10.20">
    <property type="match status" value="2"/>
</dbReference>
<evidence type="ECO:0000313" key="4">
    <source>
        <dbReference type="Proteomes" id="UP000319143"/>
    </source>
</evidence>
<dbReference type="Proteomes" id="UP000319143">
    <property type="component" value="Unassembled WGS sequence"/>
</dbReference>
<keyword evidence="4" id="KW-1185">Reference proteome</keyword>
<dbReference type="OrthoDB" id="179940at2"/>
<dbReference type="Pfam" id="PF13243">
    <property type="entry name" value="SQHop_cyclase_C"/>
    <property type="match status" value="1"/>
</dbReference>
<feature type="signal peptide" evidence="1">
    <location>
        <begin position="1"/>
        <end position="19"/>
    </location>
</feature>
<dbReference type="SUPFAM" id="SSF48239">
    <property type="entry name" value="Terpenoid cyclases/Protein prenyltransferases"/>
    <property type="match status" value="1"/>
</dbReference>
<evidence type="ECO:0000256" key="1">
    <source>
        <dbReference type="SAM" id="SignalP"/>
    </source>
</evidence>
<organism evidence="3 4">
    <name type="scientific">Novipirellula artificiosorum</name>
    <dbReference type="NCBI Taxonomy" id="2528016"/>
    <lineage>
        <taxon>Bacteria</taxon>
        <taxon>Pseudomonadati</taxon>
        <taxon>Planctomycetota</taxon>
        <taxon>Planctomycetia</taxon>
        <taxon>Pirellulales</taxon>
        <taxon>Pirellulaceae</taxon>
        <taxon>Novipirellula</taxon>
    </lineage>
</organism>
<protein>
    <recommendedName>
        <fullName evidence="2">Squalene cyclase C-terminal domain-containing protein</fullName>
    </recommendedName>
</protein>
<feature type="domain" description="Squalene cyclase C-terminal" evidence="2">
    <location>
        <begin position="71"/>
        <end position="227"/>
    </location>
</feature>
<dbReference type="InterPro" id="IPR008930">
    <property type="entry name" value="Terpenoid_cyclase/PrenylTrfase"/>
</dbReference>
<name>A0A5C6DGP6_9BACT</name>